<dbReference type="Pfam" id="PF02469">
    <property type="entry name" value="Fasciclin"/>
    <property type="match status" value="1"/>
</dbReference>
<dbReference type="EMBL" id="JAIRBC010000012">
    <property type="protein sequence ID" value="MCG2461026.1"/>
    <property type="molecule type" value="Genomic_DNA"/>
</dbReference>
<evidence type="ECO:0000259" key="1">
    <source>
        <dbReference type="PROSITE" id="PS50213"/>
    </source>
</evidence>
<dbReference type="PANTHER" id="PTHR10900:SF77">
    <property type="entry name" value="FI19380P1"/>
    <property type="match status" value="1"/>
</dbReference>
<dbReference type="InterPro" id="IPR036378">
    <property type="entry name" value="FAS1_dom_sf"/>
</dbReference>
<evidence type="ECO:0000313" key="3">
    <source>
        <dbReference type="Proteomes" id="UP001200642"/>
    </source>
</evidence>
<dbReference type="RefSeq" id="WP_317902174.1">
    <property type="nucleotide sequence ID" value="NZ_JAIRBC010000012.1"/>
</dbReference>
<sequence>MKCLKYALSTLIFLTFLGVSSQERIRMNPQKSILENTEESGNYQTLLAVVKAAHLDKVLGHDGPFTVFAPSDMAFKKLPSGTLTSLLRPENRKELYDILTYHIVAGNLSASKILRAMCRGKGKATFTTVQGDKITATMSGIDIVLTDNLGNSAKITTADVNQCNGVIHGIDTVILPQRIFIATAGLRQDQLHNVALTYP</sequence>
<proteinExistence type="predicted"/>
<dbReference type="SMART" id="SM00554">
    <property type="entry name" value="FAS1"/>
    <property type="match status" value="1"/>
</dbReference>
<protein>
    <submittedName>
        <fullName evidence="2">Fasciclin domain-containing protein</fullName>
    </submittedName>
</protein>
<dbReference type="Gene3D" id="2.30.180.10">
    <property type="entry name" value="FAS1 domain"/>
    <property type="match status" value="1"/>
</dbReference>
<dbReference type="SUPFAM" id="SSF82153">
    <property type="entry name" value="FAS1 domain"/>
    <property type="match status" value="1"/>
</dbReference>
<organism evidence="2 3">
    <name type="scientific">Cerina litoralis</name>
    <dbReference type="NCBI Taxonomy" id="2874477"/>
    <lineage>
        <taxon>Bacteria</taxon>
        <taxon>Pseudomonadati</taxon>
        <taxon>Bacteroidota</taxon>
        <taxon>Flavobacteriia</taxon>
        <taxon>Flavobacteriales</taxon>
        <taxon>Flavobacteriaceae</taxon>
        <taxon>Cerina</taxon>
    </lineage>
</organism>
<dbReference type="AlphaFoldDB" id="A0AAE3JPG7"/>
<accession>A0AAE3JPG7</accession>
<dbReference type="InterPro" id="IPR050904">
    <property type="entry name" value="Adhesion/Biosynth-related"/>
</dbReference>
<dbReference type="InterPro" id="IPR000782">
    <property type="entry name" value="FAS1_domain"/>
</dbReference>
<feature type="domain" description="FAS1" evidence="1">
    <location>
        <begin position="30"/>
        <end position="174"/>
    </location>
</feature>
<reference evidence="2" key="1">
    <citation type="submission" date="2023-02" db="EMBL/GenBank/DDBJ databases">
        <title>Genome of Flavobacteriaceae gen. nov. sp. strain F89.</title>
        <authorList>
            <person name="Wang Y."/>
        </authorList>
    </citation>
    <scope>NUCLEOTIDE SEQUENCE</scope>
    <source>
        <strain evidence="2">F89</strain>
    </source>
</reference>
<dbReference type="Proteomes" id="UP001200642">
    <property type="component" value="Unassembled WGS sequence"/>
</dbReference>
<dbReference type="PROSITE" id="PS50213">
    <property type="entry name" value="FAS1"/>
    <property type="match status" value="1"/>
</dbReference>
<keyword evidence="3" id="KW-1185">Reference proteome</keyword>
<gene>
    <name evidence="2" type="ORF">K8352_09730</name>
</gene>
<dbReference type="FunFam" id="2.30.180.10:FF:000032">
    <property type="entry name" value="Fasciclin domain-containing protein, putative"/>
    <property type="match status" value="1"/>
</dbReference>
<evidence type="ECO:0000313" key="2">
    <source>
        <dbReference type="EMBL" id="MCG2461026.1"/>
    </source>
</evidence>
<dbReference type="PANTHER" id="PTHR10900">
    <property type="entry name" value="PERIOSTIN-RELATED"/>
    <property type="match status" value="1"/>
</dbReference>
<name>A0AAE3JPG7_9FLAO</name>
<comment type="caution">
    <text evidence="2">The sequence shown here is derived from an EMBL/GenBank/DDBJ whole genome shotgun (WGS) entry which is preliminary data.</text>
</comment>